<sequence length="456" mass="49811">MAGALAAAEDNLRISPATLDSRLSSQLPGFALLPEEDDRQLQVPAMLDIGMAVQRGVQWHPAIAEAVGGLLMQGEQIGVERARYYPQVSGGFQAGYDSAYQGNGFSPSFVLSASQMLYDFGKVSSAVRSAESGMLEQQANVLSSIDQVALEAAQALVEVQRYQNLQRIAEEQVDGLETVAELARDRSIKGASSRSDVVQSEARVSGARSLQLQYQAQLERWRGSLANQLGWPRIAAVSDAFPDAIDDYCATGAADGQLVPALLAAQAQRSQAMARLQNARAQSLPTISLDPSLTHYLNDNHTTSDNSERTRHGIFLNVNMPLYQGGALSAQKRAASHALESADAALRNAGLQTRKSLMEARSQTFSLRGNLKVLQNRYALSEQTRDLYYQQYLQLGSRPLLDLLNSEQEIHQSRFDWQNILSDLRQLQLTCLYASGALRGAFGLDGRRIQGVEVRP</sequence>
<dbReference type="NCBIfam" id="TIGR01844">
    <property type="entry name" value="type_I_sec_TolC"/>
    <property type="match status" value="1"/>
</dbReference>
<evidence type="ECO:0000256" key="1">
    <source>
        <dbReference type="ARBA" id="ARBA00004442"/>
    </source>
</evidence>
<keyword evidence="6" id="KW-0472">Membrane</keyword>
<evidence type="ECO:0000313" key="9">
    <source>
        <dbReference type="Proteomes" id="UP000292639"/>
    </source>
</evidence>
<evidence type="ECO:0000256" key="3">
    <source>
        <dbReference type="ARBA" id="ARBA00022448"/>
    </source>
</evidence>
<dbReference type="GO" id="GO:0009279">
    <property type="term" value="C:cell outer membrane"/>
    <property type="evidence" value="ECO:0007669"/>
    <property type="project" value="UniProtKB-SubCell"/>
</dbReference>
<keyword evidence="5" id="KW-0812">Transmembrane</keyword>
<dbReference type="InterPro" id="IPR051906">
    <property type="entry name" value="TolC-like"/>
</dbReference>
<accession>A0A4Q9QXD5</accession>
<keyword evidence="7" id="KW-0998">Cell outer membrane</keyword>
<dbReference type="Pfam" id="PF02321">
    <property type="entry name" value="OEP"/>
    <property type="match status" value="2"/>
</dbReference>
<dbReference type="Proteomes" id="UP000292639">
    <property type="component" value="Unassembled WGS sequence"/>
</dbReference>
<gene>
    <name evidence="8" type="ORF">DNJ96_17880</name>
</gene>
<dbReference type="GO" id="GO:0015288">
    <property type="term" value="F:porin activity"/>
    <property type="evidence" value="ECO:0007669"/>
    <property type="project" value="TreeGrafter"/>
</dbReference>
<dbReference type="GO" id="GO:0015562">
    <property type="term" value="F:efflux transmembrane transporter activity"/>
    <property type="evidence" value="ECO:0007669"/>
    <property type="project" value="InterPro"/>
</dbReference>
<comment type="subcellular location">
    <subcellularLocation>
        <location evidence="1">Cell outer membrane</location>
    </subcellularLocation>
</comment>
<evidence type="ECO:0000256" key="2">
    <source>
        <dbReference type="ARBA" id="ARBA00007613"/>
    </source>
</evidence>
<dbReference type="EMBL" id="QJUP01000035">
    <property type="protein sequence ID" value="TBU89070.1"/>
    <property type="molecule type" value="Genomic_DNA"/>
</dbReference>
<dbReference type="AlphaFoldDB" id="A0A4Q9QXD5"/>
<protein>
    <submittedName>
        <fullName evidence="8">Type I secretion protein TolC</fullName>
    </submittedName>
</protein>
<evidence type="ECO:0000256" key="7">
    <source>
        <dbReference type="ARBA" id="ARBA00023237"/>
    </source>
</evidence>
<dbReference type="InterPro" id="IPR010130">
    <property type="entry name" value="T1SS_OMP_TolC"/>
</dbReference>
<dbReference type="PANTHER" id="PTHR30026:SF22">
    <property type="entry name" value="OUTER MEMBRANE EFFLUX PROTEIN"/>
    <property type="match status" value="1"/>
</dbReference>
<organism evidence="8 9">
    <name type="scientific">Stutzerimonas kirkiae</name>
    <dbReference type="NCBI Taxonomy" id="2211392"/>
    <lineage>
        <taxon>Bacteria</taxon>
        <taxon>Pseudomonadati</taxon>
        <taxon>Pseudomonadota</taxon>
        <taxon>Gammaproteobacteria</taxon>
        <taxon>Pseudomonadales</taxon>
        <taxon>Pseudomonadaceae</taxon>
        <taxon>Stutzerimonas</taxon>
    </lineage>
</organism>
<comment type="similarity">
    <text evidence="2">Belongs to the outer membrane factor (OMF) (TC 1.B.17) family.</text>
</comment>
<proteinExistence type="inferred from homology"/>
<dbReference type="SUPFAM" id="SSF56954">
    <property type="entry name" value="Outer membrane efflux proteins (OEP)"/>
    <property type="match status" value="1"/>
</dbReference>
<comment type="caution">
    <text evidence="8">The sequence shown here is derived from an EMBL/GenBank/DDBJ whole genome shotgun (WGS) entry which is preliminary data.</text>
</comment>
<evidence type="ECO:0000256" key="4">
    <source>
        <dbReference type="ARBA" id="ARBA00022452"/>
    </source>
</evidence>
<evidence type="ECO:0000256" key="5">
    <source>
        <dbReference type="ARBA" id="ARBA00022692"/>
    </source>
</evidence>
<reference evidence="8 9" key="1">
    <citation type="submission" date="2018-06" db="EMBL/GenBank/DDBJ databases">
        <title>Three novel Pseudomonas species isolated from symptomatic oak.</title>
        <authorList>
            <person name="Bueno-Gonzalez V."/>
            <person name="Brady C."/>
        </authorList>
    </citation>
    <scope>NUCLEOTIDE SEQUENCE [LARGE SCALE GENOMIC DNA]</scope>
    <source>
        <strain evidence="8 9">P17C</strain>
    </source>
</reference>
<dbReference type="GO" id="GO:1990281">
    <property type="term" value="C:efflux pump complex"/>
    <property type="evidence" value="ECO:0007669"/>
    <property type="project" value="TreeGrafter"/>
</dbReference>
<keyword evidence="3" id="KW-0813">Transport</keyword>
<dbReference type="PANTHER" id="PTHR30026">
    <property type="entry name" value="OUTER MEMBRANE PROTEIN TOLC"/>
    <property type="match status" value="1"/>
</dbReference>
<name>A0A4Q9QXD5_9GAMM</name>
<dbReference type="InterPro" id="IPR003423">
    <property type="entry name" value="OMP_efflux"/>
</dbReference>
<keyword evidence="9" id="KW-1185">Reference proteome</keyword>
<dbReference type="Gene3D" id="1.20.1600.10">
    <property type="entry name" value="Outer membrane efflux proteins (OEP)"/>
    <property type="match status" value="1"/>
</dbReference>
<evidence type="ECO:0000256" key="6">
    <source>
        <dbReference type="ARBA" id="ARBA00023136"/>
    </source>
</evidence>
<keyword evidence="4" id="KW-1134">Transmembrane beta strand</keyword>
<evidence type="ECO:0000313" key="8">
    <source>
        <dbReference type="EMBL" id="TBU89070.1"/>
    </source>
</evidence>